<dbReference type="AlphaFoldDB" id="A0A9W8WEE7"/>
<dbReference type="InterPro" id="IPR000648">
    <property type="entry name" value="Oxysterol-bd"/>
</dbReference>
<dbReference type="SUPFAM" id="SSF144000">
    <property type="entry name" value="Oxysterol-binding protein-like"/>
    <property type="match status" value="1"/>
</dbReference>
<dbReference type="EMBL" id="JAPEUR010000089">
    <property type="protein sequence ID" value="KAJ4321914.1"/>
    <property type="molecule type" value="Genomic_DNA"/>
</dbReference>
<dbReference type="GO" id="GO:0016020">
    <property type="term" value="C:membrane"/>
    <property type="evidence" value="ECO:0007669"/>
    <property type="project" value="TreeGrafter"/>
</dbReference>
<evidence type="ECO:0000256" key="2">
    <source>
        <dbReference type="RuleBase" id="RU003844"/>
    </source>
</evidence>
<dbReference type="Proteomes" id="UP001140502">
    <property type="component" value="Unassembled WGS sequence"/>
</dbReference>
<accession>A0A9W8WEE7</accession>
<evidence type="ECO:0000256" key="1">
    <source>
        <dbReference type="ARBA" id="ARBA00008842"/>
    </source>
</evidence>
<evidence type="ECO:0000313" key="4">
    <source>
        <dbReference type="EMBL" id="KAJ4321914.1"/>
    </source>
</evidence>
<dbReference type="Pfam" id="PF01237">
    <property type="entry name" value="Oxysterol_BP"/>
    <property type="match status" value="1"/>
</dbReference>
<dbReference type="Gene3D" id="2.40.160.120">
    <property type="match status" value="1"/>
</dbReference>
<sequence length="458" mass="50804">MSSSTPPPTTDTPDEPQTDGSKLRTFLGILKKFIGVSDLAAVRFSLPSQLLEPTPNLEYWTYLDAPNAFIAIGTSDDPLDRMLEVVRFWLTKDLKYAKGKPCKPYNSCLGEFFRCNWETEDNAPRIETSGLQKTNGTPKGSLVNLKVAAKGDKNASSVSLSVPQHGTSKAEKLVRVSYLTEQTSHHPPVSAFHVTCPEKGISARGFDQITAKFTGTSVKVLPGEHNMGIFISLDRRDGETYQLTHPAAHLGGLLRGALSVSVSEMAYITCPKTKIKVILHYIEEGWLGRTTNKIDGVVFKYDPENDTKTRVQDVPDEDVLARLSGPWKEKVIFTLGPRPVKSVPVEEQFTIIDIEPLNVAPKVIPPKEMQLANESLTLWGGVTEAIHAKQYGKATQVKVELEEAQREKARQREAKNETWQPVFFQHVTGNDGKPDLNDKGREVLERAQKGEWSLEGVL</sequence>
<dbReference type="GO" id="GO:0032934">
    <property type="term" value="F:sterol binding"/>
    <property type="evidence" value="ECO:0007669"/>
    <property type="project" value="TreeGrafter"/>
</dbReference>
<dbReference type="InterPro" id="IPR018494">
    <property type="entry name" value="Oxysterol-bd_CS"/>
</dbReference>
<protein>
    <recommendedName>
        <fullName evidence="6">Oxysterol-binding protein-like protein 1</fullName>
    </recommendedName>
</protein>
<reference evidence="4" key="1">
    <citation type="submission" date="2022-10" db="EMBL/GenBank/DDBJ databases">
        <title>Tapping the CABI collections for fungal endophytes: first genome assemblies for Collariella, Neodidymelliopsis, Ascochyta clinopodiicola, Didymella pomorum, Didymosphaeria variabile, Neocosmospora piperis and Neocucurbitaria cava.</title>
        <authorList>
            <person name="Hill R."/>
        </authorList>
    </citation>
    <scope>NUCLEOTIDE SEQUENCE</scope>
    <source>
        <strain evidence="4">IMI 366586</strain>
    </source>
</reference>
<dbReference type="PROSITE" id="PS01013">
    <property type="entry name" value="OSBP"/>
    <property type="match status" value="1"/>
</dbReference>
<keyword evidence="5" id="KW-1185">Reference proteome</keyword>
<gene>
    <name evidence="4" type="ORF">N0V84_005080</name>
</gene>
<proteinExistence type="inferred from homology"/>
<dbReference type="OrthoDB" id="48057at2759"/>
<comment type="similarity">
    <text evidence="1 2">Belongs to the OSBP family.</text>
</comment>
<evidence type="ECO:0000313" key="5">
    <source>
        <dbReference type="Proteomes" id="UP001140502"/>
    </source>
</evidence>
<feature type="compositionally biased region" description="Pro residues" evidence="3">
    <location>
        <begin position="1"/>
        <end position="10"/>
    </location>
</feature>
<evidence type="ECO:0008006" key="6">
    <source>
        <dbReference type="Google" id="ProtNLM"/>
    </source>
</evidence>
<dbReference type="GO" id="GO:0005829">
    <property type="term" value="C:cytosol"/>
    <property type="evidence" value="ECO:0007669"/>
    <property type="project" value="TreeGrafter"/>
</dbReference>
<dbReference type="InterPro" id="IPR037239">
    <property type="entry name" value="OSBP_sf"/>
</dbReference>
<evidence type="ECO:0000256" key="3">
    <source>
        <dbReference type="SAM" id="MobiDB-lite"/>
    </source>
</evidence>
<name>A0A9W8WEE7_9HYPO</name>
<dbReference type="PANTHER" id="PTHR10972">
    <property type="entry name" value="OXYSTEROL-BINDING PROTEIN-RELATED"/>
    <property type="match status" value="1"/>
</dbReference>
<organism evidence="4 5">
    <name type="scientific">Fusarium piperis</name>
    <dbReference type="NCBI Taxonomy" id="1435070"/>
    <lineage>
        <taxon>Eukaryota</taxon>
        <taxon>Fungi</taxon>
        <taxon>Dikarya</taxon>
        <taxon>Ascomycota</taxon>
        <taxon>Pezizomycotina</taxon>
        <taxon>Sordariomycetes</taxon>
        <taxon>Hypocreomycetidae</taxon>
        <taxon>Hypocreales</taxon>
        <taxon>Nectriaceae</taxon>
        <taxon>Fusarium</taxon>
        <taxon>Fusarium solani species complex</taxon>
    </lineage>
</organism>
<dbReference type="Gene3D" id="3.30.70.3490">
    <property type="match status" value="1"/>
</dbReference>
<comment type="caution">
    <text evidence="4">The sequence shown here is derived from an EMBL/GenBank/DDBJ whole genome shotgun (WGS) entry which is preliminary data.</text>
</comment>
<dbReference type="FunFam" id="2.40.160.120:FF:000016">
    <property type="entry name" value="Oxysterol binding protein (Orp8), putative"/>
    <property type="match status" value="1"/>
</dbReference>
<dbReference type="PANTHER" id="PTHR10972:SF212">
    <property type="entry name" value="OXYSTEROL-BINDING PROTEIN-LIKE PROTEIN 1"/>
    <property type="match status" value="1"/>
</dbReference>
<feature type="region of interest" description="Disordered" evidence="3">
    <location>
        <begin position="1"/>
        <end position="20"/>
    </location>
</feature>